<organism evidence="6 7">
    <name type="scientific">Roseiconus lacunae</name>
    <dbReference type="NCBI Taxonomy" id="2605694"/>
    <lineage>
        <taxon>Bacteria</taxon>
        <taxon>Pseudomonadati</taxon>
        <taxon>Planctomycetota</taxon>
        <taxon>Planctomycetia</taxon>
        <taxon>Pirellulales</taxon>
        <taxon>Pirellulaceae</taxon>
        <taxon>Roseiconus</taxon>
    </lineage>
</organism>
<dbReference type="RefSeq" id="WP_289167224.1">
    <property type="nucleotide sequence ID" value="NZ_JASZZN010000032.1"/>
</dbReference>
<dbReference type="Pfam" id="PF07587">
    <property type="entry name" value="PSD1"/>
    <property type="match status" value="1"/>
</dbReference>
<gene>
    <name evidence="6" type="ORF">QTN89_27165</name>
</gene>
<dbReference type="Pfam" id="PF07583">
    <property type="entry name" value="PSCyt2"/>
    <property type="match status" value="1"/>
</dbReference>
<keyword evidence="4" id="KW-0175">Coiled coil</keyword>
<proteinExistence type="predicted"/>
<name>A0ABT7PRN0_9BACT</name>
<dbReference type="InterPro" id="IPR011429">
    <property type="entry name" value="Cyt_c_Planctomycete-type"/>
</dbReference>
<evidence type="ECO:0000256" key="2">
    <source>
        <dbReference type="ARBA" id="ARBA00023004"/>
    </source>
</evidence>
<dbReference type="InterPro" id="IPR022655">
    <property type="entry name" value="DUF1553"/>
</dbReference>
<dbReference type="PANTHER" id="PTHR35889">
    <property type="entry name" value="CYCLOINULO-OLIGOSACCHARIDE FRUCTANOTRANSFERASE-RELATED"/>
    <property type="match status" value="1"/>
</dbReference>
<protein>
    <submittedName>
        <fullName evidence="6">DUF1553 domain-containing protein</fullName>
    </submittedName>
</protein>
<comment type="caution">
    <text evidence="6">The sequence shown here is derived from an EMBL/GenBank/DDBJ whole genome shotgun (WGS) entry which is preliminary data.</text>
</comment>
<accession>A0ABT7PRN0</accession>
<dbReference type="Pfam" id="PF25275">
    <property type="entry name" value="Golvesin_C"/>
    <property type="match status" value="1"/>
</dbReference>
<dbReference type="Proteomes" id="UP001239462">
    <property type="component" value="Unassembled WGS sequence"/>
</dbReference>
<dbReference type="InterPro" id="IPR011444">
    <property type="entry name" value="DUF1549"/>
</dbReference>
<evidence type="ECO:0000259" key="5">
    <source>
        <dbReference type="PROSITE" id="PS51007"/>
    </source>
</evidence>
<evidence type="ECO:0000256" key="3">
    <source>
        <dbReference type="PROSITE-ProRule" id="PRU00433"/>
    </source>
</evidence>
<dbReference type="EMBL" id="JASZZN010000032">
    <property type="protein sequence ID" value="MDM4019165.1"/>
    <property type="molecule type" value="Genomic_DNA"/>
</dbReference>
<dbReference type="InterPro" id="IPR033803">
    <property type="entry name" value="CBD-like_Golvesin-Xly"/>
</dbReference>
<reference evidence="6 7" key="1">
    <citation type="submission" date="2023-06" db="EMBL/GenBank/DDBJ databases">
        <title>Roseiconus lacunae JC819 isolated from Gulf of Mannar region, Tamil Nadu.</title>
        <authorList>
            <person name="Pk S."/>
            <person name="Ch S."/>
            <person name="Ch V.R."/>
        </authorList>
    </citation>
    <scope>NUCLEOTIDE SEQUENCE [LARGE SCALE GENOMIC DNA]</scope>
    <source>
        <strain evidence="6 7">JC819</strain>
    </source>
</reference>
<dbReference type="InterPro" id="IPR009056">
    <property type="entry name" value="Cyt_c-like_dom"/>
</dbReference>
<evidence type="ECO:0000256" key="4">
    <source>
        <dbReference type="SAM" id="Coils"/>
    </source>
</evidence>
<feature type="domain" description="Cytochrome c" evidence="5">
    <location>
        <begin position="350"/>
        <end position="435"/>
    </location>
</feature>
<keyword evidence="2 3" id="KW-0408">Iron</keyword>
<feature type="coiled-coil region" evidence="4">
    <location>
        <begin position="410"/>
        <end position="437"/>
    </location>
</feature>
<evidence type="ECO:0000313" key="6">
    <source>
        <dbReference type="EMBL" id="MDM4019165.1"/>
    </source>
</evidence>
<keyword evidence="7" id="KW-1185">Reference proteome</keyword>
<evidence type="ECO:0000256" key="1">
    <source>
        <dbReference type="ARBA" id="ARBA00022723"/>
    </source>
</evidence>
<sequence>MLLTFHSTFRSIPSAIMIAMLLGNAICEHLTIVSAASPQGIAFFESKIRPALIEHCLDCHSHDSDVSGNLSLDSRQDWEQGGDLGPAIASEAPDASLLIKAIEYDDPDLQMPPEGKLDDATIEAFRHWISIGAPDPRKPQQPSPDTEQTTALTVEQAQNHWSYRPIDHNLVTPRLHGSESGSIVDAWIDKSIQSAGLEASPPATRRVLARRLSLDLCGLPPTKAMVDAFVADRSDDAYARYVDRLLSSPAYGEHIARRWMDVVRYAESITLRGFILPEAWRYRDYLIESFNDDRPFDQMIRDQISGDLRPVEDLRETQRRAIATGFLAMGNSNLEDQDKTKLEFDHLDEQIETIGRAFLAQTIGCARCHDHKFDPIPTRDYYALAGIFRSTTPLKHANLSKWIDNPLPLTEKQEDHYRELQRDLEDVAARIKSIDKRIGGDTKGSAKAIAVDSVAGVVVDDADATYVGQWKTSDFVKPFVGQGYQHTGIERQEKKSATFDPESLETGDYEVRIAYSHHANRATNATVTVFSANESKVISVNQRRVPSVDGVWHSLGTYPFEKGGQAFVIVSNDGADGIVIVDAVQFLPVAQSDQIPSGQVNETQTAELEQRRELQKQRSTLVTRQKRLQSELAARPKYLTISESEPQVETNIRVRGNPHQLGDRVPRGFLAAVGPAQEYANQIDSSSSGRRELADWIADRRNPLTARVYVNRVWSWMMGEGLVPTENNFGTTGRQPSHPELLDQLAIELVNNQWSTKHLIRLIVNSDAYRRSIDDDAQSRSLDPENRHYAFGRLKRLPVESVRDAMLFVSGELQRDRFGSTIRPGTKSDYDYEHRSNRRSIYQPVFRNSLPALFEDFDFADSSISVGQRSRSTIVSQSLAMMNDPWVIRRCEQAAHRLMANDESAGNQLISELYHLCFARPPSDRERALCLRFLERHGDDSIHTRVADLIQSLFASTDFRYLE</sequence>
<keyword evidence="1 3" id="KW-0479">Metal-binding</keyword>
<feature type="domain" description="Cytochrome c" evidence="5">
    <location>
        <begin position="35"/>
        <end position="246"/>
    </location>
</feature>
<dbReference type="PROSITE" id="PS51007">
    <property type="entry name" value="CYTC"/>
    <property type="match status" value="2"/>
</dbReference>
<dbReference type="Pfam" id="PF07635">
    <property type="entry name" value="PSCyt1"/>
    <property type="match status" value="1"/>
</dbReference>
<keyword evidence="3" id="KW-0349">Heme</keyword>
<dbReference type="PANTHER" id="PTHR35889:SF3">
    <property type="entry name" value="F-BOX DOMAIN-CONTAINING PROTEIN"/>
    <property type="match status" value="1"/>
</dbReference>
<evidence type="ECO:0000313" key="7">
    <source>
        <dbReference type="Proteomes" id="UP001239462"/>
    </source>
</evidence>